<evidence type="ECO:0000313" key="2">
    <source>
        <dbReference type="EMBL" id="MBX40837.1"/>
    </source>
</evidence>
<accession>A0A2P2NEE7</accession>
<feature type="transmembrane region" description="Helical" evidence="1">
    <location>
        <begin position="20"/>
        <end position="41"/>
    </location>
</feature>
<dbReference type="EMBL" id="GGEC01060353">
    <property type="protein sequence ID" value="MBX40837.1"/>
    <property type="molecule type" value="Transcribed_RNA"/>
</dbReference>
<keyword evidence="1" id="KW-0812">Transmembrane</keyword>
<evidence type="ECO:0000256" key="1">
    <source>
        <dbReference type="SAM" id="Phobius"/>
    </source>
</evidence>
<proteinExistence type="predicted"/>
<protein>
    <submittedName>
        <fullName evidence="2">Uncharacterized protein</fullName>
    </submittedName>
</protein>
<sequence>MTTSLVSQVAASIDFNLCGFLIVFVSNRCLVFLLPSQAVLYQQN</sequence>
<keyword evidence="1" id="KW-0472">Membrane</keyword>
<name>A0A2P2NEE7_RHIMU</name>
<dbReference type="AlphaFoldDB" id="A0A2P2NEE7"/>
<keyword evidence="1" id="KW-1133">Transmembrane helix</keyword>
<organism evidence="2">
    <name type="scientific">Rhizophora mucronata</name>
    <name type="common">Asiatic mangrove</name>
    <dbReference type="NCBI Taxonomy" id="61149"/>
    <lineage>
        <taxon>Eukaryota</taxon>
        <taxon>Viridiplantae</taxon>
        <taxon>Streptophyta</taxon>
        <taxon>Embryophyta</taxon>
        <taxon>Tracheophyta</taxon>
        <taxon>Spermatophyta</taxon>
        <taxon>Magnoliopsida</taxon>
        <taxon>eudicotyledons</taxon>
        <taxon>Gunneridae</taxon>
        <taxon>Pentapetalae</taxon>
        <taxon>rosids</taxon>
        <taxon>fabids</taxon>
        <taxon>Malpighiales</taxon>
        <taxon>Rhizophoraceae</taxon>
        <taxon>Rhizophora</taxon>
    </lineage>
</organism>
<reference evidence="2" key="1">
    <citation type="submission" date="2018-02" db="EMBL/GenBank/DDBJ databases">
        <title>Rhizophora mucronata_Transcriptome.</title>
        <authorList>
            <person name="Meera S.P."/>
            <person name="Sreeshan A."/>
            <person name="Augustine A."/>
        </authorList>
    </citation>
    <scope>NUCLEOTIDE SEQUENCE</scope>
    <source>
        <tissue evidence="2">Leaf</tissue>
    </source>
</reference>